<gene>
    <name evidence="4" type="ORF">GCM10023321_38620</name>
</gene>
<dbReference type="InterPro" id="IPR007863">
    <property type="entry name" value="Peptidase_M16_C"/>
</dbReference>
<feature type="domain" description="Peptidase M16 C-terminal" evidence="3">
    <location>
        <begin position="198"/>
        <end position="372"/>
    </location>
</feature>
<reference evidence="5" key="1">
    <citation type="journal article" date="2019" name="Int. J. Syst. Evol. Microbiol.">
        <title>The Global Catalogue of Microorganisms (GCM) 10K type strain sequencing project: providing services to taxonomists for standard genome sequencing and annotation.</title>
        <authorList>
            <consortium name="The Broad Institute Genomics Platform"/>
            <consortium name="The Broad Institute Genome Sequencing Center for Infectious Disease"/>
            <person name="Wu L."/>
            <person name="Ma J."/>
        </authorList>
    </citation>
    <scope>NUCLEOTIDE SEQUENCE [LARGE SCALE GENOMIC DNA]</scope>
    <source>
        <strain evidence="5">JCM 18303</strain>
    </source>
</reference>
<evidence type="ECO:0000256" key="1">
    <source>
        <dbReference type="SAM" id="MobiDB-lite"/>
    </source>
</evidence>
<keyword evidence="5" id="KW-1185">Reference proteome</keyword>
<evidence type="ECO:0000259" key="2">
    <source>
        <dbReference type="Pfam" id="PF00675"/>
    </source>
</evidence>
<dbReference type="InterPro" id="IPR050361">
    <property type="entry name" value="MPP/UQCRC_Complex"/>
</dbReference>
<sequence length="457" mass="48570">MTAVRTHRDAEHIGHTEAGPRPLPPLGPVRGGPELELADRVIDSGLRVIAVARRTVPTVELRLRIPFAGTDPLHCARAEMVASALLTGTAKRGRVELDDQLASIGGDVAATVDPERLMVSGSALSSGLPVLLDVVAELLTRAAYPDEDFARERERLVERIAMARSQPRTVAREALQRRRYNDHPAAREMPQADDVAAVTPEDVRELHRAAVLPRGSTLVLVGDLDPAAAIDAVASALGGWAQRGTAVELPPLPTLTGRDLLLVDRPGAVQSQLRLSAQAVPRTDPRYPAVQLANLVLGGFFSSRLVENIREDKGYTYSASSYLEFTPADATLLVETDVTTDVTAAALLETRYELARLSAVPPAEAEIESARRYAIGSLLISLDSQPGLAATLSALTAVGLDAEWLRGHPARLEAVTAEQVAEAAAEFFTPTAFTGVVVGDAGQVAARLRALGGVELP</sequence>
<feature type="domain" description="Peptidase M16 N-terminal" evidence="2">
    <location>
        <begin position="84"/>
        <end position="189"/>
    </location>
</feature>
<dbReference type="PANTHER" id="PTHR11851:SF224">
    <property type="entry name" value="PROCESSING PROTEASE"/>
    <property type="match status" value="1"/>
</dbReference>
<protein>
    <submittedName>
        <fullName evidence="4">Pitrilysin family protein</fullName>
    </submittedName>
</protein>
<name>A0ABP9Q9M6_9PSEU</name>
<dbReference type="InterPro" id="IPR011765">
    <property type="entry name" value="Pept_M16_N"/>
</dbReference>
<evidence type="ECO:0000313" key="4">
    <source>
        <dbReference type="EMBL" id="GAA5158601.1"/>
    </source>
</evidence>
<dbReference type="RefSeq" id="WP_185059064.1">
    <property type="nucleotide sequence ID" value="NZ_BAABJP010000015.1"/>
</dbReference>
<accession>A0ABP9Q9M6</accession>
<dbReference type="InterPro" id="IPR011249">
    <property type="entry name" value="Metalloenz_LuxS/M16"/>
</dbReference>
<dbReference type="SUPFAM" id="SSF63411">
    <property type="entry name" value="LuxS/MPP-like metallohydrolase"/>
    <property type="match status" value="2"/>
</dbReference>
<organism evidence="4 5">
    <name type="scientific">Pseudonocardia eucalypti</name>
    <dbReference type="NCBI Taxonomy" id="648755"/>
    <lineage>
        <taxon>Bacteria</taxon>
        <taxon>Bacillati</taxon>
        <taxon>Actinomycetota</taxon>
        <taxon>Actinomycetes</taxon>
        <taxon>Pseudonocardiales</taxon>
        <taxon>Pseudonocardiaceae</taxon>
        <taxon>Pseudonocardia</taxon>
    </lineage>
</organism>
<dbReference type="Gene3D" id="3.30.830.10">
    <property type="entry name" value="Metalloenzyme, LuxS/M16 peptidase-like"/>
    <property type="match status" value="2"/>
</dbReference>
<comment type="caution">
    <text evidence="4">The sequence shown here is derived from an EMBL/GenBank/DDBJ whole genome shotgun (WGS) entry which is preliminary data.</text>
</comment>
<evidence type="ECO:0000313" key="5">
    <source>
        <dbReference type="Proteomes" id="UP001428817"/>
    </source>
</evidence>
<dbReference type="Proteomes" id="UP001428817">
    <property type="component" value="Unassembled WGS sequence"/>
</dbReference>
<proteinExistence type="predicted"/>
<dbReference type="Pfam" id="PF00675">
    <property type="entry name" value="Peptidase_M16"/>
    <property type="match status" value="1"/>
</dbReference>
<dbReference type="Pfam" id="PF05193">
    <property type="entry name" value="Peptidase_M16_C"/>
    <property type="match status" value="1"/>
</dbReference>
<dbReference type="EMBL" id="BAABJP010000015">
    <property type="protein sequence ID" value="GAA5158601.1"/>
    <property type="molecule type" value="Genomic_DNA"/>
</dbReference>
<evidence type="ECO:0000259" key="3">
    <source>
        <dbReference type="Pfam" id="PF05193"/>
    </source>
</evidence>
<feature type="region of interest" description="Disordered" evidence="1">
    <location>
        <begin position="1"/>
        <end position="30"/>
    </location>
</feature>
<dbReference type="PANTHER" id="PTHR11851">
    <property type="entry name" value="METALLOPROTEASE"/>
    <property type="match status" value="1"/>
</dbReference>
<feature type="compositionally biased region" description="Basic and acidic residues" evidence="1">
    <location>
        <begin position="1"/>
        <end position="15"/>
    </location>
</feature>